<dbReference type="InterPro" id="IPR012348">
    <property type="entry name" value="RNR-like"/>
</dbReference>
<gene>
    <name evidence="1" type="ORF">AVDCRST_MAG02-4140</name>
</gene>
<accession>A0A6J4RLE1</accession>
<dbReference type="CDD" id="cd00657">
    <property type="entry name" value="Ferritin_like"/>
    <property type="match status" value="1"/>
</dbReference>
<dbReference type="AlphaFoldDB" id="A0A6J4RLE1"/>
<dbReference type="Gene3D" id="1.10.620.20">
    <property type="entry name" value="Ribonucleotide Reductase, subunit A"/>
    <property type="match status" value="1"/>
</dbReference>
<proteinExistence type="predicted"/>
<organism evidence="1">
    <name type="scientific">uncultured Rubrobacteraceae bacterium</name>
    <dbReference type="NCBI Taxonomy" id="349277"/>
    <lineage>
        <taxon>Bacteria</taxon>
        <taxon>Bacillati</taxon>
        <taxon>Actinomycetota</taxon>
        <taxon>Rubrobacteria</taxon>
        <taxon>Rubrobacterales</taxon>
        <taxon>Rubrobacteraceae</taxon>
        <taxon>environmental samples</taxon>
    </lineage>
</organism>
<name>A0A6J4RLE1_9ACTN</name>
<reference evidence="1" key="1">
    <citation type="submission" date="2020-02" db="EMBL/GenBank/DDBJ databases">
        <authorList>
            <person name="Meier V. D."/>
        </authorList>
    </citation>
    <scope>NUCLEOTIDE SEQUENCE</scope>
    <source>
        <strain evidence="1">AVDCRST_MAG02</strain>
    </source>
</reference>
<dbReference type="GO" id="GO:0016491">
    <property type="term" value="F:oxidoreductase activity"/>
    <property type="evidence" value="ECO:0007669"/>
    <property type="project" value="InterPro"/>
</dbReference>
<dbReference type="InterPro" id="IPR009078">
    <property type="entry name" value="Ferritin-like_SF"/>
</dbReference>
<dbReference type="SUPFAM" id="SSF47240">
    <property type="entry name" value="Ferritin-like"/>
    <property type="match status" value="1"/>
</dbReference>
<protein>
    <recommendedName>
        <fullName evidence="2">Ferritin-like domain-containing protein</fullName>
    </recommendedName>
</protein>
<dbReference type="EMBL" id="CADCVH010000115">
    <property type="protein sequence ID" value="CAA9476232.1"/>
    <property type="molecule type" value="Genomic_DNA"/>
</dbReference>
<sequence>MTAPANGAPLRTRGSREWLDLFRANEEPEDLPEGGPRLSGEERASVVRSVQEFQLGENSEGKHLHRLAGDHAEKTGDGDYLLVIEYFIREEQRHARYLKHFLVSEGFGTVKGSWADAVFRRLRRLANLEVSVGVLVTAEIIAKVYYAALEGATRSPTLRAICERVQRDEKMHVQFQAERLAILRRDRSLPGMVLTRLLHRALFCGACLVVWRNHGEAVRRGGLRFRAYWRRCWDEFGAARRAMEPAAYTDL</sequence>
<evidence type="ECO:0008006" key="2">
    <source>
        <dbReference type="Google" id="ProtNLM"/>
    </source>
</evidence>
<evidence type="ECO:0000313" key="1">
    <source>
        <dbReference type="EMBL" id="CAA9476232.1"/>
    </source>
</evidence>